<dbReference type="RefSeq" id="WP_014287337.1">
    <property type="nucleotide sequence ID" value="NC_016645.1"/>
</dbReference>
<dbReference type="HOGENOM" id="CLU_2340346_0_0_2"/>
<dbReference type="AlphaFoldDB" id="G7VDS4"/>
<dbReference type="BioCyc" id="PSP1104324:GJSN-36-MONOMER"/>
<sequence>MSFYDFLWEAVRRPFLIVEYAKAVGVELPNPPEDFYARLEYVARAAVLVLEAERGEDEFWLSRCREVKKFYLEAQADLRERKNLPVFTIC</sequence>
<dbReference type="STRING" id="1104324.P186_0037"/>
<organism evidence="1 2">
    <name type="scientific">Pyrobaculum ferrireducens</name>
    <dbReference type="NCBI Taxonomy" id="1104324"/>
    <lineage>
        <taxon>Archaea</taxon>
        <taxon>Thermoproteota</taxon>
        <taxon>Thermoprotei</taxon>
        <taxon>Thermoproteales</taxon>
        <taxon>Thermoproteaceae</taxon>
        <taxon>Pyrobaculum</taxon>
    </lineage>
</organism>
<dbReference type="eggNOG" id="arCOG05530">
    <property type="taxonomic scope" value="Archaea"/>
</dbReference>
<accession>G7VDS4</accession>
<dbReference type="GeneID" id="11595842"/>
<evidence type="ECO:0000313" key="1">
    <source>
        <dbReference type="EMBL" id="AET31506.1"/>
    </source>
</evidence>
<dbReference type="OrthoDB" id="26159at2157"/>
<gene>
    <name evidence="1" type="ORF">P186_0037</name>
</gene>
<keyword evidence="2" id="KW-1185">Reference proteome</keyword>
<reference evidence="1 2" key="1">
    <citation type="journal article" date="2012" name="J. Bacteriol.">
        <title>Complete genome sequence of strain 1860, a crenarchaeon of the genus pyrobaculum able to grow with various electron acceptors.</title>
        <authorList>
            <person name="Mardanov A.V."/>
            <person name="Gumerov V.M."/>
            <person name="Slobodkina G.B."/>
            <person name="Beletsky A.V."/>
            <person name="Bonch-Osmolovskaya E.A."/>
            <person name="Ravin N.V."/>
            <person name="Skryabin K.G."/>
        </authorList>
    </citation>
    <scope>NUCLEOTIDE SEQUENCE [LARGE SCALE GENOMIC DNA]</scope>
    <source>
        <strain evidence="1 2">1860</strain>
    </source>
</reference>
<proteinExistence type="predicted"/>
<name>G7VDS4_9CREN</name>
<evidence type="ECO:0000313" key="2">
    <source>
        <dbReference type="Proteomes" id="UP000005867"/>
    </source>
</evidence>
<dbReference type="Proteomes" id="UP000005867">
    <property type="component" value="Chromosome"/>
</dbReference>
<dbReference type="EMBL" id="CP003098">
    <property type="protein sequence ID" value="AET31506.1"/>
    <property type="molecule type" value="Genomic_DNA"/>
</dbReference>
<protein>
    <submittedName>
        <fullName evidence="1">Uncharacterized protein</fullName>
    </submittedName>
</protein>
<dbReference type="KEGG" id="pyr:P186_0037"/>